<dbReference type="GO" id="GO:0009401">
    <property type="term" value="P:phosphoenolpyruvate-dependent sugar phosphotransferase system"/>
    <property type="evidence" value="ECO:0007669"/>
    <property type="project" value="UniProtKB-KW"/>
</dbReference>
<dbReference type="InterPro" id="IPR051471">
    <property type="entry name" value="Bacterial_PTS_sugar_comp"/>
</dbReference>
<dbReference type="PANTHER" id="PTHR33799">
    <property type="entry name" value="PTS PERMEASE-RELATED-RELATED"/>
    <property type="match status" value="1"/>
</dbReference>
<evidence type="ECO:0000259" key="8">
    <source>
        <dbReference type="PROSITE" id="PS51096"/>
    </source>
</evidence>
<dbReference type="Pfam" id="PF03610">
    <property type="entry name" value="EIIA-man"/>
    <property type="match status" value="1"/>
</dbReference>
<sequence length="143" mass="15260">MSSVQVIVSGHGTFASGMEGALKLLAKAPDNWSFINFAEGMSDKQLAAKFDEVLGDKSQQVVFFTDLAGGTPYKVAATLAYQHSNFQVVAGCNLGSLLETIFSDSDNAKEYAEKLVTVSKQGTQLFETETPKNTQPADDADGI</sequence>
<protein>
    <submittedName>
        <fullName evidence="9">Phosphotransferase system, mannose fructose-specific component IIA</fullName>
    </submittedName>
</protein>
<dbReference type="AlphaFoldDB" id="A0A0R1MUP1"/>
<evidence type="ECO:0000256" key="6">
    <source>
        <dbReference type="ARBA" id="ARBA00022683"/>
    </source>
</evidence>
<reference evidence="9 10" key="1">
    <citation type="journal article" date="2015" name="Genome Announc.">
        <title>Expanding the biotechnology potential of lactobacilli through comparative genomics of 213 strains and associated genera.</title>
        <authorList>
            <person name="Sun Z."/>
            <person name="Harris H.M."/>
            <person name="McCann A."/>
            <person name="Guo C."/>
            <person name="Argimon S."/>
            <person name="Zhang W."/>
            <person name="Yang X."/>
            <person name="Jeffery I.B."/>
            <person name="Cooney J.C."/>
            <person name="Kagawa T.F."/>
            <person name="Liu W."/>
            <person name="Song Y."/>
            <person name="Salvetti E."/>
            <person name="Wrobel A."/>
            <person name="Rasinkangas P."/>
            <person name="Parkhill J."/>
            <person name="Rea M.C."/>
            <person name="O'Sullivan O."/>
            <person name="Ritari J."/>
            <person name="Douillard F.P."/>
            <person name="Paul Ross R."/>
            <person name="Yang R."/>
            <person name="Briner A.E."/>
            <person name="Felis G.E."/>
            <person name="de Vos W.M."/>
            <person name="Barrangou R."/>
            <person name="Klaenhammer T.R."/>
            <person name="Caufield P.W."/>
            <person name="Cui Y."/>
            <person name="Zhang H."/>
            <person name="O'Toole P.W."/>
        </authorList>
    </citation>
    <scope>NUCLEOTIDE SEQUENCE [LARGE SCALE GENOMIC DNA]</scope>
    <source>
        <strain evidence="9 10">DSM 12744</strain>
    </source>
</reference>
<keyword evidence="7" id="KW-0418">Kinase</keyword>
<evidence type="ECO:0000256" key="5">
    <source>
        <dbReference type="ARBA" id="ARBA00022679"/>
    </source>
</evidence>
<comment type="caution">
    <text evidence="9">The sequence shown here is derived from an EMBL/GenBank/DDBJ whole genome shotgun (WGS) entry which is preliminary data.</text>
</comment>
<evidence type="ECO:0000256" key="3">
    <source>
        <dbReference type="ARBA" id="ARBA00022490"/>
    </source>
</evidence>
<evidence type="ECO:0000256" key="7">
    <source>
        <dbReference type="ARBA" id="ARBA00022777"/>
    </source>
</evidence>
<dbReference type="Gene3D" id="3.40.50.510">
    <property type="entry name" value="Phosphotransferase system, mannose-type IIA component"/>
    <property type="match status" value="1"/>
</dbReference>
<comment type="subcellular location">
    <subcellularLocation>
        <location evidence="1">Cytoplasm</location>
    </subcellularLocation>
</comment>
<accession>A0A0R1MUP1</accession>
<dbReference type="InterPro" id="IPR033887">
    <property type="entry name" value="PTS_IIA_man"/>
</dbReference>
<gene>
    <name evidence="9" type="ORF">FD09_GL001524</name>
</gene>
<evidence type="ECO:0000313" key="9">
    <source>
        <dbReference type="EMBL" id="KRL08757.1"/>
    </source>
</evidence>
<evidence type="ECO:0000256" key="1">
    <source>
        <dbReference type="ARBA" id="ARBA00004496"/>
    </source>
</evidence>
<dbReference type="EMBL" id="AZEC01000020">
    <property type="protein sequence ID" value="KRL08757.1"/>
    <property type="molecule type" value="Genomic_DNA"/>
</dbReference>
<dbReference type="InterPro" id="IPR036662">
    <property type="entry name" value="PTS_EIIA_man-typ_sf"/>
</dbReference>
<dbReference type="PROSITE" id="PS51096">
    <property type="entry name" value="PTS_EIIA_TYPE_4"/>
    <property type="match status" value="1"/>
</dbReference>
<keyword evidence="2" id="KW-0813">Transport</keyword>
<proteinExistence type="predicted"/>
<evidence type="ECO:0000313" key="10">
    <source>
        <dbReference type="Proteomes" id="UP000051330"/>
    </source>
</evidence>
<keyword evidence="6" id="KW-0598">Phosphotransferase system</keyword>
<organism evidence="9 10">
    <name type="scientific">Schleiferilactobacillus perolens DSM 12744</name>
    <dbReference type="NCBI Taxonomy" id="1423792"/>
    <lineage>
        <taxon>Bacteria</taxon>
        <taxon>Bacillati</taxon>
        <taxon>Bacillota</taxon>
        <taxon>Bacilli</taxon>
        <taxon>Lactobacillales</taxon>
        <taxon>Lactobacillaceae</taxon>
        <taxon>Schleiferilactobacillus</taxon>
    </lineage>
</organism>
<evidence type="ECO:0000256" key="4">
    <source>
        <dbReference type="ARBA" id="ARBA00022597"/>
    </source>
</evidence>
<dbReference type="Proteomes" id="UP000051330">
    <property type="component" value="Unassembled WGS sequence"/>
</dbReference>
<dbReference type="InterPro" id="IPR004701">
    <property type="entry name" value="PTS_EIIA_man-typ"/>
</dbReference>
<dbReference type="OrthoDB" id="9799827at2"/>
<dbReference type="GO" id="GO:0005737">
    <property type="term" value="C:cytoplasm"/>
    <property type="evidence" value="ECO:0007669"/>
    <property type="project" value="UniProtKB-SubCell"/>
</dbReference>
<dbReference type="CDD" id="cd00006">
    <property type="entry name" value="PTS_IIA_man"/>
    <property type="match status" value="1"/>
</dbReference>
<keyword evidence="5 9" id="KW-0808">Transferase</keyword>
<dbReference type="SUPFAM" id="SSF53062">
    <property type="entry name" value="PTS system fructose IIA component-like"/>
    <property type="match status" value="1"/>
</dbReference>
<keyword evidence="3" id="KW-0963">Cytoplasm</keyword>
<feature type="domain" description="PTS EIIA type-4" evidence="8">
    <location>
        <begin position="3"/>
        <end position="123"/>
    </location>
</feature>
<evidence type="ECO:0000256" key="2">
    <source>
        <dbReference type="ARBA" id="ARBA00022448"/>
    </source>
</evidence>
<name>A0A0R1MUP1_9LACO</name>
<keyword evidence="10" id="KW-1185">Reference proteome</keyword>
<dbReference type="PATRIC" id="fig|1423792.3.peg.1541"/>
<dbReference type="GO" id="GO:0016301">
    <property type="term" value="F:kinase activity"/>
    <property type="evidence" value="ECO:0007669"/>
    <property type="project" value="UniProtKB-KW"/>
</dbReference>
<dbReference type="STRING" id="1423792.FD09_GL001524"/>
<dbReference type="GO" id="GO:0016020">
    <property type="term" value="C:membrane"/>
    <property type="evidence" value="ECO:0007669"/>
    <property type="project" value="InterPro"/>
</dbReference>
<dbReference type="RefSeq" id="WP_057822345.1">
    <property type="nucleotide sequence ID" value="NZ_AZEC01000020.1"/>
</dbReference>
<keyword evidence="4" id="KW-0762">Sugar transport</keyword>
<dbReference type="PANTHER" id="PTHR33799:SF1">
    <property type="entry name" value="PTS SYSTEM MANNOSE-SPECIFIC EIIAB COMPONENT-RELATED"/>
    <property type="match status" value="1"/>
</dbReference>